<gene>
    <name evidence="2" type="ORF">CRG98_013156</name>
</gene>
<keyword evidence="3" id="KW-1185">Reference proteome</keyword>
<name>A0A2I0KE17_PUNGR</name>
<proteinExistence type="predicted"/>
<evidence type="ECO:0000313" key="3">
    <source>
        <dbReference type="Proteomes" id="UP000233551"/>
    </source>
</evidence>
<evidence type="ECO:0000256" key="1">
    <source>
        <dbReference type="SAM" id="MobiDB-lite"/>
    </source>
</evidence>
<dbReference type="AlphaFoldDB" id="A0A2I0KE17"/>
<evidence type="ECO:0000313" key="2">
    <source>
        <dbReference type="EMBL" id="PKI66500.1"/>
    </source>
</evidence>
<feature type="region of interest" description="Disordered" evidence="1">
    <location>
        <begin position="125"/>
        <end position="149"/>
    </location>
</feature>
<organism evidence="2 3">
    <name type="scientific">Punica granatum</name>
    <name type="common">Pomegranate</name>
    <dbReference type="NCBI Taxonomy" id="22663"/>
    <lineage>
        <taxon>Eukaryota</taxon>
        <taxon>Viridiplantae</taxon>
        <taxon>Streptophyta</taxon>
        <taxon>Embryophyta</taxon>
        <taxon>Tracheophyta</taxon>
        <taxon>Spermatophyta</taxon>
        <taxon>Magnoliopsida</taxon>
        <taxon>eudicotyledons</taxon>
        <taxon>Gunneridae</taxon>
        <taxon>Pentapetalae</taxon>
        <taxon>rosids</taxon>
        <taxon>malvids</taxon>
        <taxon>Myrtales</taxon>
        <taxon>Lythraceae</taxon>
        <taxon>Punica</taxon>
    </lineage>
</organism>
<reference evidence="2 3" key="1">
    <citation type="submission" date="2017-11" db="EMBL/GenBank/DDBJ databases">
        <title>De-novo sequencing of pomegranate (Punica granatum L.) genome.</title>
        <authorList>
            <person name="Akparov Z."/>
            <person name="Amiraslanov A."/>
            <person name="Hajiyeva S."/>
            <person name="Abbasov M."/>
            <person name="Kaur K."/>
            <person name="Hamwieh A."/>
            <person name="Solovyev V."/>
            <person name="Salamov A."/>
            <person name="Braich B."/>
            <person name="Kosarev P."/>
            <person name="Mahmoud A."/>
            <person name="Hajiyev E."/>
            <person name="Babayeva S."/>
            <person name="Izzatullayeva V."/>
            <person name="Mammadov A."/>
            <person name="Mammadov A."/>
            <person name="Sharifova S."/>
            <person name="Ojaghi J."/>
            <person name="Eynullazada K."/>
            <person name="Bayramov B."/>
            <person name="Abdulazimova A."/>
            <person name="Shahmuradov I."/>
        </authorList>
    </citation>
    <scope>NUCLEOTIDE SEQUENCE [LARGE SCALE GENOMIC DNA]</scope>
    <source>
        <strain evidence="3">cv. AG2017</strain>
        <tissue evidence="2">Leaf</tissue>
    </source>
</reference>
<comment type="caution">
    <text evidence="2">The sequence shown here is derived from an EMBL/GenBank/DDBJ whole genome shotgun (WGS) entry which is preliminary data.</text>
</comment>
<sequence>MGSLAVVDTLDEVELHEEGEVREEVVIAAVVVEVGEWEEVDALLRVVAVGASMCMGVARGSDMEVVMDIAEEVVWLEKAVVGSGVVADIEELMEADNAAGKVVAVEDDAGMEVWSVVVEELDNRKLGEGEEEGDTHMHLSYGQRLHHQQ</sequence>
<protein>
    <submittedName>
        <fullName evidence="2">Uncharacterized protein</fullName>
    </submittedName>
</protein>
<dbReference type="EMBL" id="PGOL01000674">
    <property type="protein sequence ID" value="PKI66500.1"/>
    <property type="molecule type" value="Genomic_DNA"/>
</dbReference>
<dbReference type="Proteomes" id="UP000233551">
    <property type="component" value="Unassembled WGS sequence"/>
</dbReference>
<accession>A0A2I0KE17</accession>